<dbReference type="AlphaFoldDB" id="A0A1W1VTL3"/>
<protein>
    <submittedName>
        <fullName evidence="1">Uncharacterized protein</fullName>
    </submittedName>
</protein>
<organism evidence="1 2">
    <name type="scientific">Thermanaeromonas toyohensis ToBE</name>
    <dbReference type="NCBI Taxonomy" id="698762"/>
    <lineage>
        <taxon>Bacteria</taxon>
        <taxon>Bacillati</taxon>
        <taxon>Bacillota</taxon>
        <taxon>Clostridia</taxon>
        <taxon>Neomoorellales</taxon>
        <taxon>Neomoorellaceae</taxon>
        <taxon>Thermanaeromonas</taxon>
    </lineage>
</organism>
<name>A0A1W1VTL3_9FIRM</name>
<evidence type="ECO:0000313" key="2">
    <source>
        <dbReference type="Proteomes" id="UP000192569"/>
    </source>
</evidence>
<dbReference type="EMBL" id="LT838272">
    <property type="protein sequence ID" value="SMB96441.1"/>
    <property type="molecule type" value="Genomic_DNA"/>
</dbReference>
<accession>A0A1W1VTL3</accession>
<evidence type="ECO:0000313" key="1">
    <source>
        <dbReference type="EMBL" id="SMB96441.1"/>
    </source>
</evidence>
<reference evidence="1 2" key="1">
    <citation type="submission" date="2017-04" db="EMBL/GenBank/DDBJ databases">
        <authorList>
            <person name="Afonso C.L."/>
            <person name="Miller P.J."/>
            <person name="Scott M.A."/>
            <person name="Spackman E."/>
            <person name="Goraichik I."/>
            <person name="Dimitrov K.M."/>
            <person name="Suarez D.L."/>
            <person name="Swayne D.E."/>
        </authorList>
    </citation>
    <scope>NUCLEOTIDE SEQUENCE [LARGE SCALE GENOMIC DNA]</scope>
    <source>
        <strain evidence="1 2">ToBE</strain>
    </source>
</reference>
<sequence length="121" mass="13373">MKIRICCKCGEDYSVTFEAILKTKSPFCLNCEAPVPANVLQPLKQLANAVLSLKQLSIQEKHCGASPSDFSQEGSAATITGFHPRPLPFWTMVRFLGCRSVACSSRPFCPHRNITMTQLLL</sequence>
<gene>
    <name evidence="1" type="ORF">SAMN00808754_1490</name>
</gene>
<proteinExistence type="predicted"/>
<keyword evidence="2" id="KW-1185">Reference proteome</keyword>
<dbReference type="Proteomes" id="UP000192569">
    <property type="component" value="Chromosome I"/>
</dbReference>